<evidence type="ECO:0000256" key="4">
    <source>
        <dbReference type="ARBA" id="ARBA00023239"/>
    </source>
</evidence>
<dbReference type="GO" id="GO:0042597">
    <property type="term" value="C:periplasmic space"/>
    <property type="evidence" value="ECO:0007669"/>
    <property type="project" value="UniProtKB-SubCell"/>
</dbReference>
<evidence type="ECO:0000256" key="3">
    <source>
        <dbReference type="ARBA" id="ARBA00022764"/>
    </source>
</evidence>
<keyword evidence="3" id="KW-0574">Periplasm</keyword>
<evidence type="ECO:0000259" key="6">
    <source>
        <dbReference type="Pfam" id="PF16889"/>
    </source>
</evidence>
<dbReference type="GO" id="GO:0016829">
    <property type="term" value="F:lyase activity"/>
    <property type="evidence" value="ECO:0007669"/>
    <property type="project" value="UniProtKB-KW"/>
</dbReference>
<name>A0A512AXM2_9BACT</name>
<evidence type="ECO:0000313" key="7">
    <source>
        <dbReference type="EMBL" id="GEO04453.1"/>
    </source>
</evidence>
<dbReference type="PANTHER" id="PTHR39210:SF1">
    <property type="entry name" value="HEPARIN-SULFATE LYASE"/>
    <property type="match status" value="1"/>
</dbReference>
<reference evidence="7 8" key="1">
    <citation type="submission" date="2019-07" db="EMBL/GenBank/DDBJ databases">
        <title>Whole genome shotgun sequence of Adhaeribacter aerolatus NBRC 106133.</title>
        <authorList>
            <person name="Hosoyama A."/>
            <person name="Uohara A."/>
            <person name="Ohji S."/>
            <person name="Ichikawa N."/>
        </authorList>
    </citation>
    <scope>NUCLEOTIDE SEQUENCE [LARGE SCALE GENOMIC DNA]</scope>
    <source>
        <strain evidence="7 8">NBRC 106133</strain>
    </source>
</reference>
<dbReference type="Pfam" id="PF07940">
    <property type="entry name" value="Hepar_II_III_C"/>
    <property type="match status" value="1"/>
</dbReference>
<comment type="caution">
    <text evidence="7">The sequence shown here is derived from an EMBL/GenBank/DDBJ whole genome shotgun (WGS) entry which is preliminary data.</text>
</comment>
<feature type="domain" description="Heparin-sulfate lyase N-terminal" evidence="6">
    <location>
        <begin position="24"/>
        <end position="353"/>
    </location>
</feature>
<proteinExistence type="predicted"/>
<evidence type="ECO:0000256" key="2">
    <source>
        <dbReference type="ARBA" id="ARBA00022729"/>
    </source>
</evidence>
<dbReference type="PANTHER" id="PTHR39210">
    <property type="entry name" value="HEPARIN-SULFATE LYASE"/>
    <property type="match status" value="1"/>
</dbReference>
<dbReference type="SUPFAM" id="SSF48230">
    <property type="entry name" value="Chondroitin AC/alginate lyase"/>
    <property type="match status" value="1"/>
</dbReference>
<comment type="subcellular location">
    <subcellularLocation>
        <location evidence="1">Periplasm</location>
    </subcellularLocation>
</comment>
<dbReference type="AlphaFoldDB" id="A0A512AXM2"/>
<evidence type="ECO:0000259" key="5">
    <source>
        <dbReference type="Pfam" id="PF07940"/>
    </source>
</evidence>
<dbReference type="Gene3D" id="2.70.98.70">
    <property type="match status" value="1"/>
</dbReference>
<dbReference type="Proteomes" id="UP000321532">
    <property type="component" value="Unassembled WGS sequence"/>
</dbReference>
<dbReference type="Gene3D" id="1.50.10.100">
    <property type="entry name" value="Chondroitin AC/alginate lyase"/>
    <property type="match status" value="1"/>
</dbReference>
<keyword evidence="2" id="KW-0732">Signal</keyword>
<dbReference type="InterPro" id="IPR008929">
    <property type="entry name" value="Chondroitin_lyas"/>
</dbReference>
<dbReference type="InterPro" id="IPR031680">
    <property type="entry name" value="Hepar_II_III_N"/>
</dbReference>
<feature type="domain" description="Heparinase II/III-like C-terminal" evidence="5">
    <location>
        <begin position="371"/>
        <end position="578"/>
    </location>
</feature>
<dbReference type="EMBL" id="BJYS01000014">
    <property type="protein sequence ID" value="GEO04453.1"/>
    <property type="molecule type" value="Genomic_DNA"/>
</dbReference>
<keyword evidence="8" id="KW-1185">Reference proteome</keyword>
<dbReference type="RefSeq" id="WP_170252573.1">
    <property type="nucleotide sequence ID" value="NZ_BJYS01000014.1"/>
</dbReference>
<sequence length="639" mass="71903">MNLVTGQTLNNPEAALQAAQKLLSRLDLNATGLEKVKAQEKSPLLAAEALLAYYRSRSSVKHPINPRDKAGQLGKCASEKDLKIANDALQHIFVGQPAYPAHFCGEDINWATNPYPDKEWIWQLNRMTFWDAMGLAYWHTGEEKYAQEWCAQLVDWTRKNPRDEAHQYAWRSIEAGIRGYHWTGLFQRFLYAPSFTPAVLVAFLNSCYDHSEYLTTKYTKGSNWGLMEAEGLAFIAITFPEFKEAENWTAEGIKRLNQEIQNQVYADGHQRELAFGYHMGCIDWFLRTYNLAGLNGRQQQFSPAYTQVIQKMCEVPMKLSFGDGTTPQFGDSWSGKPGQYYPKLKTWAQLFNRPDFLYVATEGKAGTMPAQTAFALEKSGLYSMRSGWSPDDICLVLKCGPNGGGHSQPDNGTFELYAGGRHLMPDAGSYIYSGDPVNRAWFRQTKVHQTLTLNGANSAYAPKQLLWQPGKDLDVLVVENASYPNLTHRRAVFFVDKQYFIIVDEAVGEGAGEIDLHFQLAPGKAIFDNEKLAVRTDFTEGWNVLVQTNSQPGINLEEEEGQVSFVYTKKEPRPAFRYRVRKVAGQKGIRFVTVVAPYTGLLPKVKAKVMGNPEIGTSQLRLTVGANGRSKKISFNLKE</sequence>
<organism evidence="7 8">
    <name type="scientific">Adhaeribacter aerolatus</name>
    <dbReference type="NCBI Taxonomy" id="670289"/>
    <lineage>
        <taxon>Bacteria</taxon>
        <taxon>Pseudomonadati</taxon>
        <taxon>Bacteroidota</taxon>
        <taxon>Cytophagia</taxon>
        <taxon>Cytophagales</taxon>
        <taxon>Hymenobacteraceae</taxon>
        <taxon>Adhaeribacter</taxon>
    </lineage>
</organism>
<evidence type="ECO:0000313" key="8">
    <source>
        <dbReference type="Proteomes" id="UP000321532"/>
    </source>
</evidence>
<dbReference type="InterPro" id="IPR012480">
    <property type="entry name" value="Hepar_II_III_C"/>
</dbReference>
<accession>A0A512AXM2</accession>
<dbReference type="Pfam" id="PF16889">
    <property type="entry name" value="Hepar_II_III_N"/>
    <property type="match status" value="1"/>
</dbReference>
<keyword evidence="4" id="KW-0456">Lyase</keyword>
<gene>
    <name evidence="7" type="ORF">AAE02nite_21170</name>
</gene>
<protein>
    <submittedName>
        <fullName evidence="7">Heparinase</fullName>
    </submittedName>
</protein>
<evidence type="ECO:0000256" key="1">
    <source>
        <dbReference type="ARBA" id="ARBA00004418"/>
    </source>
</evidence>